<dbReference type="HAMAP" id="MF_01114">
    <property type="entry name" value="RecX"/>
    <property type="match status" value="1"/>
</dbReference>
<dbReference type="Pfam" id="PF21982">
    <property type="entry name" value="RecX_HTH1"/>
    <property type="match status" value="1"/>
</dbReference>
<dbReference type="Proteomes" id="UP000523795">
    <property type="component" value="Unassembled WGS sequence"/>
</dbReference>
<evidence type="ECO:0000256" key="1">
    <source>
        <dbReference type="ARBA" id="ARBA00004496"/>
    </source>
</evidence>
<protein>
    <recommendedName>
        <fullName evidence="3 5">Regulatory protein RecX</fullName>
    </recommendedName>
</protein>
<evidence type="ECO:0000256" key="2">
    <source>
        <dbReference type="ARBA" id="ARBA00009695"/>
    </source>
</evidence>
<dbReference type="PANTHER" id="PTHR33602">
    <property type="entry name" value="REGULATORY PROTEIN RECX FAMILY PROTEIN"/>
    <property type="match status" value="1"/>
</dbReference>
<comment type="subcellular location">
    <subcellularLocation>
        <location evidence="1 5">Cytoplasm</location>
    </subcellularLocation>
</comment>
<feature type="domain" description="RecX second three-helical" evidence="6">
    <location>
        <begin position="48"/>
        <end position="89"/>
    </location>
</feature>
<reference evidence="9 10" key="1">
    <citation type="submission" date="2020-04" db="EMBL/GenBank/DDBJ databases">
        <authorList>
            <person name="Liu S."/>
        </authorList>
    </citation>
    <scope>NUCLEOTIDE SEQUENCE [LARGE SCALE GENOMIC DNA]</scope>
    <source>
        <strain evidence="9 10">CGMCC 1.15091</strain>
    </source>
</reference>
<dbReference type="Pfam" id="PF21981">
    <property type="entry name" value="RecX_HTH3"/>
    <property type="match status" value="1"/>
</dbReference>
<keyword evidence="10" id="KW-1185">Reference proteome</keyword>
<dbReference type="InterPro" id="IPR053925">
    <property type="entry name" value="RecX_HTH_3rd"/>
</dbReference>
<gene>
    <name evidence="5" type="primary">recX</name>
    <name evidence="9" type="ORF">HER39_08210</name>
</gene>
<dbReference type="PANTHER" id="PTHR33602:SF1">
    <property type="entry name" value="REGULATORY PROTEIN RECX FAMILY PROTEIN"/>
    <property type="match status" value="1"/>
</dbReference>
<dbReference type="InterPro" id="IPR053926">
    <property type="entry name" value="RecX_HTH_1st"/>
</dbReference>
<dbReference type="InterPro" id="IPR053924">
    <property type="entry name" value="RecX_HTH_2nd"/>
</dbReference>
<keyword evidence="4 5" id="KW-0963">Cytoplasm</keyword>
<feature type="domain" description="RecX first three-helical" evidence="8">
    <location>
        <begin position="2"/>
        <end position="40"/>
    </location>
</feature>
<dbReference type="InterPro" id="IPR036388">
    <property type="entry name" value="WH-like_DNA-bd_sf"/>
</dbReference>
<evidence type="ECO:0000259" key="6">
    <source>
        <dbReference type="Pfam" id="PF02631"/>
    </source>
</evidence>
<evidence type="ECO:0000259" key="8">
    <source>
        <dbReference type="Pfam" id="PF21982"/>
    </source>
</evidence>
<evidence type="ECO:0000259" key="7">
    <source>
        <dbReference type="Pfam" id="PF21981"/>
    </source>
</evidence>
<evidence type="ECO:0000256" key="5">
    <source>
        <dbReference type="HAMAP-Rule" id="MF_01114"/>
    </source>
</evidence>
<name>A0ABX1JPK5_9MICC</name>
<dbReference type="InterPro" id="IPR003783">
    <property type="entry name" value="Regulatory_RecX"/>
</dbReference>
<comment type="caution">
    <text evidence="9">The sequence shown here is derived from an EMBL/GenBank/DDBJ whole genome shotgun (WGS) entry which is preliminary data.</text>
</comment>
<evidence type="ECO:0000313" key="9">
    <source>
        <dbReference type="EMBL" id="NKX50550.1"/>
    </source>
</evidence>
<proteinExistence type="inferred from homology"/>
<sequence>MARSIVLRQLTLAPKSRRQLELKLAERGVPDNVAATVLDRFEQVQLVDDVEFARMWVSSRARTRSLARGALRRELAEKGIAPEDAEAALEQLSGEDEMAAARELVRRKLRPGQVPGDRTERDKATRRLASMLARKGYPPALAFKVVSEEPGAGGEGDTP</sequence>
<accession>A0ABX1JPK5</accession>
<dbReference type="Gene3D" id="1.10.10.10">
    <property type="entry name" value="Winged helix-like DNA-binding domain superfamily/Winged helix DNA-binding domain"/>
    <property type="match status" value="1"/>
</dbReference>
<dbReference type="EMBL" id="JAAZSR010000102">
    <property type="protein sequence ID" value="NKX50550.1"/>
    <property type="molecule type" value="Genomic_DNA"/>
</dbReference>
<evidence type="ECO:0000256" key="3">
    <source>
        <dbReference type="ARBA" id="ARBA00018111"/>
    </source>
</evidence>
<comment type="function">
    <text evidence="5">Modulates RecA activity.</text>
</comment>
<organism evidence="9 10">
    <name type="scientific">Arthrobacter deserti</name>
    <dbReference type="NCBI Taxonomy" id="1742687"/>
    <lineage>
        <taxon>Bacteria</taxon>
        <taxon>Bacillati</taxon>
        <taxon>Actinomycetota</taxon>
        <taxon>Actinomycetes</taxon>
        <taxon>Micrococcales</taxon>
        <taxon>Micrococcaceae</taxon>
        <taxon>Arthrobacter</taxon>
    </lineage>
</organism>
<evidence type="ECO:0000313" key="10">
    <source>
        <dbReference type="Proteomes" id="UP000523795"/>
    </source>
</evidence>
<dbReference type="Pfam" id="PF02631">
    <property type="entry name" value="RecX_HTH2"/>
    <property type="match status" value="1"/>
</dbReference>
<comment type="similarity">
    <text evidence="2 5">Belongs to the RecX family.</text>
</comment>
<evidence type="ECO:0000256" key="4">
    <source>
        <dbReference type="ARBA" id="ARBA00022490"/>
    </source>
</evidence>
<feature type="domain" description="RecX third three-helical" evidence="7">
    <location>
        <begin position="95"/>
        <end position="146"/>
    </location>
</feature>